<name>A0A232EKM8_9HYME</name>
<dbReference type="InterPro" id="IPR043128">
    <property type="entry name" value="Rev_trsase/Diguanyl_cyclase"/>
</dbReference>
<gene>
    <name evidence="2" type="ORF">TSAR_010526</name>
</gene>
<dbReference type="PANTHER" id="PTHR36688">
    <property type="entry name" value="ENDO/EXONUCLEASE/PHOSPHATASE DOMAIN-CONTAINING PROTEIN"/>
    <property type="match status" value="1"/>
</dbReference>
<feature type="domain" description="Reverse transcriptase" evidence="1">
    <location>
        <begin position="1"/>
        <end position="223"/>
    </location>
</feature>
<dbReference type="Proteomes" id="UP000215335">
    <property type="component" value="Unassembled WGS sequence"/>
</dbReference>
<dbReference type="STRING" id="543379.A0A232EKM8"/>
<evidence type="ECO:0000313" key="2">
    <source>
        <dbReference type="EMBL" id="OXU18910.1"/>
    </source>
</evidence>
<keyword evidence="3" id="KW-1185">Reference proteome</keyword>
<dbReference type="OrthoDB" id="7989680at2759"/>
<protein>
    <recommendedName>
        <fullName evidence="1">Reverse transcriptase domain-containing protein</fullName>
    </recommendedName>
</protein>
<evidence type="ECO:0000259" key="1">
    <source>
        <dbReference type="PROSITE" id="PS50878"/>
    </source>
</evidence>
<sequence>MPNISKAFEALVNSSIPEHCIKNKIIPNDQYSFKFKHSTVHAINRFLRDTTKHLNNHEMVAASLINLEKAFDSVWLKGLFYKLIKKEFPSRLIWTMLQNRRFFVVSNTTQSTKLFNIQEGLQQGTVNSPLLFNIYNSDILNLLELNCNNTYSIAFADDLLVYFAGKYPIKIQNTLETLVNKINNYYTKWNLKINAQKCETILIRLPIDRLNIREKSNWRNFEIKIQQNNESYEALAEILVAIRK</sequence>
<dbReference type="InterPro" id="IPR000477">
    <property type="entry name" value="RT_dom"/>
</dbReference>
<dbReference type="PROSITE" id="PS50878">
    <property type="entry name" value="RT_POL"/>
    <property type="match status" value="1"/>
</dbReference>
<dbReference type="SUPFAM" id="SSF56672">
    <property type="entry name" value="DNA/RNA polymerases"/>
    <property type="match status" value="1"/>
</dbReference>
<proteinExistence type="predicted"/>
<dbReference type="GO" id="GO:0071897">
    <property type="term" value="P:DNA biosynthetic process"/>
    <property type="evidence" value="ECO:0007669"/>
    <property type="project" value="UniProtKB-ARBA"/>
</dbReference>
<dbReference type="EMBL" id="NNAY01003745">
    <property type="protein sequence ID" value="OXU18910.1"/>
    <property type="molecule type" value="Genomic_DNA"/>
</dbReference>
<comment type="caution">
    <text evidence="2">The sequence shown here is derived from an EMBL/GenBank/DDBJ whole genome shotgun (WGS) entry which is preliminary data.</text>
</comment>
<reference evidence="2 3" key="1">
    <citation type="journal article" date="2017" name="Curr. Biol.">
        <title>The Evolution of Venom by Co-option of Single-Copy Genes.</title>
        <authorList>
            <person name="Martinson E.O."/>
            <person name="Mrinalini"/>
            <person name="Kelkar Y.D."/>
            <person name="Chang C.H."/>
            <person name="Werren J.H."/>
        </authorList>
    </citation>
    <scope>NUCLEOTIDE SEQUENCE [LARGE SCALE GENOMIC DNA]</scope>
    <source>
        <strain evidence="2 3">Alberta</strain>
        <tissue evidence="2">Whole body</tissue>
    </source>
</reference>
<evidence type="ECO:0000313" key="3">
    <source>
        <dbReference type="Proteomes" id="UP000215335"/>
    </source>
</evidence>
<dbReference type="Gene3D" id="3.30.70.270">
    <property type="match status" value="1"/>
</dbReference>
<dbReference type="InterPro" id="IPR052560">
    <property type="entry name" value="RdDP_mobile_element"/>
</dbReference>
<dbReference type="AlphaFoldDB" id="A0A232EKM8"/>
<dbReference type="PANTHER" id="PTHR36688:SF1">
    <property type="entry name" value="ENDONUCLEASE_EXONUCLEASE_PHOSPHATASE DOMAIN-CONTAINING PROTEIN"/>
    <property type="match status" value="1"/>
</dbReference>
<organism evidence="2 3">
    <name type="scientific">Trichomalopsis sarcophagae</name>
    <dbReference type="NCBI Taxonomy" id="543379"/>
    <lineage>
        <taxon>Eukaryota</taxon>
        <taxon>Metazoa</taxon>
        <taxon>Ecdysozoa</taxon>
        <taxon>Arthropoda</taxon>
        <taxon>Hexapoda</taxon>
        <taxon>Insecta</taxon>
        <taxon>Pterygota</taxon>
        <taxon>Neoptera</taxon>
        <taxon>Endopterygota</taxon>
        <taxon>Hymenoptera</taxon>
        <taxon>Apocrita</taxon>
        <taxon>Proctotrupomorpha</taxon>
        <taxon>Chalcidoidea</taxon>
        <taxon>Pteromalidae</taxon>
        <taxon>Pteromalinae</taxon>
        <taxon>Trichomalopsis</taxon>
    </lineage>
</organism>
<accession>A0A232EKM8</accession>
<dbReference type="InterPro" id="IPR043502">
    <property type="entry name" value="DNA/RNA_pol_sf"/>
</dbReference>
<dbReference type="Pfam" id="PF00078">
    <property type="entry name" value="RVT_1"/>
    <property type="match status" value="1"/>
</dbReference>